<evidence type="ECO:0000256" key="2">
    <source>
        <dbReference type="ARBA" id="ARBA00023125"/>
    </source>
</evidence>
<dbReference type="InterPro" id="IPR001647">
    <property type="entry name" value="HTH_TetR"/>
</dbReference>
<reference evidence="6 7" key="1">
    <citation type="submission" date="2023-10" db="EMBL/GenBank/DDBJ databases">
        <title>Characterization of rhizosphere-enriched actinobacteria from wheat plants lab-grown on chernevaya soil.</title>
        <authorList>
            <person name="Tikhonova E.N."/>
            <person name="Konopkin A."/>
            <person name="Kravchenko I.K."/>
        </authorList>
    </citation>
    <scope>NUCLEOTIDE SEQUENCE [LARGE SCALE GENOMIC DNA]</scope>
    <source>
        <strain evidence="6 7">RR29</strain>
    </source>
</reference>
<sequence length="201" mass="22035">MERTRQLIADTAIALFSEQGFDATTVEQIAAAAEVGPRTVYRYYPTKEALVVRFTEDTLNTALEELRALPEEVPLPQALFEVVDSVRRTVEGDSERRKVVYRIIVRTRSLHAELRAVNWLWRESLAEEIGRRTEGRTADMVAALAAANVAAVVEIAVAEWARSEETGALGLAVERALALLRTGEVPVPTPTSTPPPAPTSA</sequence>
<comment type="caution">
    <text evidence="6">The sequence shown here is derived from an EMBL/GenBank/DDBJ whole genome shotgun (WGS) entry which is preliminary data.</text>
</comment>
<dbReference type="Proteomes" id="UP001187346">
    <property type="component" value="Unassembled WGS sequence"/>
</dbReference>
<evidence type="ECO:0000256" key="3">
    <source>
        <dbReference type="ARBA" id="ARBA00023163"/>
    </source>
</evidence>
<keyword evidence="1" id="KW-0805">Transcription regulation</keyword>
<dbReference type="InterPro" id="IPR009057">
    <property type="entry name" value="Homeodomain-like_sf"/>
</dbReference>
<protein>
    <submittedName>
        <fullName evidence="6">TetR family transcriptional regulator</fullName>
    </submittedName>
</protein>
<dbReference type="Pfam" id="PF17754">
    <property type="entry name" value="TetR_C_14"/>
    <property type="match status" value="1"/>
</dbReference>
<gene>
    <name evidence="6" type="ORF">R5A26_28815</name>
</gene>
<dbReference type="PROSITE" id="PS50977">
    <property type="entry name" value="HTH_TETR_2"/>
    <property type="match status" value="1"/>
</dbReference>
<dbReference type="PRINTS" id="PR00455">
    <property type="entry name" value="HTHTETR"/>
</dbReference>
<keyword evidence="2 4" id="KW-0238">DNA-binding</keyword>
<evidence type="ECO:0000313" key="6">
    <source>
        <dbReference type="EMBL" id="MDV7219951.1"/>
    </source>
</evidence>
<dbReference type="Pfam" id="PF00440">
    <property type="entry name" value="TetR_N"/>
    <property type="match status" value="1"/>
</dbReference>
<accession>A0ABU4FJ00</accession>
<proteinExistence type="predicted"/>
<dbReference type="InterPro" id="IPR041347">
    <property type="entry name" value="MftR_C"/>
</dbReference>
<dbReference type="EMBL" id="JAWMAJ010000111">
    <property type="protein sequence ID" value="MDV7219951.1"/>
    <property type="molecule type" value="Genomic_DNA"/>
</dbReference>
<evidence type="ECO:0000256" key="4">
    <source>
        <dbReference type="PROSITE-ProRule" id="PRU00335"/>
    </source>
</evidence>
<dbReference type="RefSeq" id="WP_317773699.1">
    <property type="nucleotide sequence ID" value="NZ_JAWMAJ010000111.1"/>
</dbReference>
<keyword evidence="3" id="KW-0804">Transcription</keyword>
<dbReference type="Gene3D" id="1.10.10.60">
    <property type="entry name" value="Homeodomain-like"/>
    <property type="match status" value="1"/>
</dbReference>
<name>A0ABU4FJ00_9ACTN</name>
<dbReference type="InterPro" id="IPR050109">
    <property type="entry name" value="HTH-type_TetR-like_transc_reg"/>
</dbReference>
<evidence type="ECO:0000259" key="5">
    <source>
        <dbReference type="PROSITE" id="PS50977"/>
    </source>
</evidence>
<dbReference type="PANTHER" id="PTHR30055">
    <property type="entry name" value="HTH-TYPE TRANSCRIPTIONAL REGULATOR RUTR"/>
    <property type="match status" value="1"/>
</dbReference>
<evidence type="ECO:0000313" key="7">
    <source>
        <dbReference type="Proteomes" id="UP001187346"/>
    </source>
</evidence>
<dbReference type="SUPFAM" id="SSF46689">
    <property type="entry name" value="Homeodomain-like"/>
    <property type="match status" value="1"/>
</dbReference>
<keyword evidence="7" id="KW-1185">Reference proteome</keyword>
<evidence type="ECO:0000256" key="1">
    <source>
        <dbReference type="ARBA" id="ARBA00023015"/>
    </source>
</evidence>
<dbReference type="PANTHER" id="PTHR30055:SF238">
    <property type="entry name" value="MYCOFACTOCIN BIOSYNTHESIS TRANSCRIPTIONAL REGULATOR MFTR-RELATED"/>
    <property type="match status" value="1"/>
</dbReference>
<feature type="domain" description="HTH tetR-type" evidence="5">
    <location>
        <begin position="2"/>
        <end position="62"/>
    </location>
</feature>
<dbReference type="Gene3D" id="1.10.357.10">
    <property type="entry name" value="Tetracycline Repressor, domain 2"/>
    <property type="match status" value="1"/>
</dbReference>
<organism evidence="6 7">
    <name type="scientific">Streptomyces prunicolor</name>
    <dbReference type="NCBI Taxonomy" id="67348"/>
    <lineage>
        <taxon>Bacteria</taxon>
        <taxon>Bacillati</taxon>
        <taxon>Actinomycetota</taxon>
        <taxon>Actinomycetes</taxon>
        <taxon>Kitasatosporales</taxon>
        <taxon>Streptomycetaceae</taxon>
        <taxon>Streptomyces</taxon>
    </lineage>
</organism>
<feature type="DNA-binding region" description="H-T-H motif" evidence="4">
    <location>
        <begin position="25"/>
        <end position="44"/>
    </location>
</feature>